<gene>
    <name evidence="2" type="ORF">GDO81_020634</name>
</gene>
<organism evidence="2 3">
    <name type="scientific">Engystomops pustulosus</name>
    <name type="common">Tungara frog</name>
    <name type="synonym">Physalaemus pustulosus</name>
    <dbReference type="NCBI Taxonomy" id="76066"/>
    <lineage>
        <taxon>Eukaryota</taxon>
        <taxon>Metazoa</taxon>
        <taxon>Chordata</taxon>
        <taxon>Craniata</taxon>
        <taxon>Vertebrata</taxon>
        <taxon>Euteleostomi</taxon>
        <taxon>Amphibia</taxon>
        <taxon>Batrachia</taxon>
        <taxon>Anura</taxon>
        <taxon>Neobatrachia</taxon>
        <taxon>Hyloidea</taxon>
        <taxon>Leptodactylidae</taxon>
        <taxon>Leiuperinae</taxon>
        <taxon>Engystomops</taxon>
    </lineage>
</organism>
<feature type="non-terminal residue" evidence="2">
    <location>
        <position position="430"/>
    </location>
</feature>
<proteinExistence type="predicted"/>
<protein>
    <submittedName>
        <fullName evidence="2">Uncharacterized protein</fullName>
    </submittedName>
</protein>
<name>A0AAV6ZHC0_ENGPU</name>
<feature type="region of interest" description="Disordered" evidence="1">
    <location>
        <begin position="307"/>
        <end position="340"/>
    </location>
</feature>
<sequence length="430" mass="50213">MEDNTRIWSQVFDDYQHFNPSDIRDEAWRLDVENSSIVIFHFTSKYEISMQKMEAYMEFSVSRKGHEGVMVVMEDIPAPEDMIRSMWKQRPYAECELQIFTRINWVLRDPRLQQMVEKINGIRAILSGDSQKMTDVNEEEENLQEPESSRKSVTYFTHESTETETHWLVPILRTDHKADFRVTKIGKIKKKLGNTEGSSSMSCILYLSKETFGKILRTKNSHPPVVDNKLLCYFGDKKVVVMVVVDDLDDGESEEDLRAQYGRSMFSRVAPLFLFRREEKKTYFSCYNEVEMKDKWIEIQESIERRMKVQEPPRTSELISNPPPGLHSTETSDNNSKTTRDLGTVGIFSRSSESDYSWLVKQLRSEVFSPYVSEVRPFYISNNQSGQIYEELSRCSFGILYHTKNRGRVNVTDVTDSLYDEELKAMNLLL</sequence>
<dbReference type="AlphaFoldDB" id="A0AAV6ZHC0"/>
<accession>A0AAV6ZHC0</accession>
<feature type="compositionally biased region" description="Polar residues" evidence="1">
    <location>
        <begin position="328"/>
        <end position="337"/>
    </location>
</feature>
<dbReference type="EMBL" id="WNYA01001534">
    <property type="protein sequence ID" value="KAG8545588.1"/>
    <property type="molecule type" value="Genomic_DNA"/>
</dbReference>
<comment type="caution">
    <text evidence="2">The sequence shown here is derived from an EMBL/GenBank/DDBJ whole genome shotgun (WGS) entry which is preliminary data.</text>
</comment>
<evidence type="ECO:0000256" key="1">
    <source>
        <dbReference type="SAM" id="MobiDB-lite"/>
    </source>
</evidence>
<evidence type="ECO:0000313" key="2">
    <source>
        <dbReference type="EMBL" id="KAG8545588.1"/>
    </source>
</evidence>
<reference evidence="2" key="1">
    <citation type="thesis" date="2020" institute="ProQuest LLC" country="789 East Eisenhower Parkway, Ann Arbor, MI, USA">
        <title>Comparative Genomics and Chromosome Evolution.</title>
        <authorList>
            <person name="Mudd A.B."/>
        </authorList>
    </citation>
    <scope>NUCLEOTIDE SEQUENCE</scope>
    <source>
        <strain evidence="2">237g6f4</strain>
        <tissue evidence="2">Blood</tissue>
    </source>
</reference>
<feature type="region of interest" description="Disordered" evidence="1">
    <location>
        <begin position="133"/>
        <end position="152"/>
    </location>
</feature>
<dbReference type="Proteomes" id="UP000824782">
    <property type="component" value="Unassembled WGS sequence"/>
</dbReference>
<evidence type="ECO:0000313" key="3">
    <source>
        <dbReference type="Proteomes" id="UP000824782"/>
    </source>
</evidence>
<keyword evidence="3" id="KW-1185">Reference proteome</keyword>